<dbReference type="PROSITE" id="PS50089">
    <property type="entry name" value="ZF_RING_2"/>
    <property type="match status" value="1"/>
</dbReference>
<dbReference type="GO" id="GO:0043161">
    <property type="term" value="P:proteasome-mediated ubiquitin-dependent protein catabolic process"/>
    <property type="evidence" value="ECO:0007669"/>
    <property type="project" value="TreeGrafter"/>
</dbReference>
<comment type="catalytic activity">
    <reaction evidence="1">
        <text>S-ubiquitinyl-[E2 ubiquitin-conjugating enzyme]-L-cysteine + [acceptor protein]-L-lysine = [E2 ubiquitin-conjugating enzyme]-L-cysteine + N(6)-ubiquitinyl-[acceptor protein]-L-lysine.</text>
        <dbReference type="EC" id="2.3.2.27"/>
    </reaction>
</comment>
<comment type="pathway">
    <text evidence="5">Protein modification; protein ubiquitination.</text>
</comment>
<keyword evidence="22" id="KW-1185">Reference proteome</keyword>
<dbReference type="GO" id="GO:0032266">
    <property type="term" value="F:phosphatidylinositol-3-phosphate binding"/>
    <property type="evidence" value="ECO:0007669"/>
    <property type="project" value="UniProtKB-ARBA"/>
</dbReference>
<dbReference type="InterPro" id="IPR051878">
    <property type="entry name" value="ZNRF_ubiq-protein_ligase"/>
</dbReference>
<dbReference type="GO" id="GO:0016020">
    <property type="term" value="C:membrane"/>
    <property type="evidence" value="ECO:0007669"/>
    <property type="project" value="UniProtKB-SubCell"/>
</dbReference>
<evidence type="ECO:0000256" key="12">
    <source>
        <dbReference type="ARBA" id="ARBA00022786"/>
    </source>
</evidence>
<evidence type="ECO:0000256" key="3">
    <source>
        <dbReference type="ARBA" id="ARBA00004177"/>
    </source>
</evidence>
<evidence type="ECO:0000256" key="17">
    <source>
        <dbReference type="PROSITE-ProRule" id="PRU00175"/>
    </source>
</evidence>
<keyword evidence="8" id="KW-0519">Myristate</keyword>
<dbReference type="GO" id="GO:0008270">
    <property type="term" value="F:zinc ion binding"/>
    <property type="evidence" value="ECO:0007669"/>
    <property type="project" value="UniProtKB-KW"/>
</dbReference>
<dbReference type="SMART" id="SM00064">
    <property type="entry name" value="FYVE"/>
    <property type="match status" value="1"/>
</dbReference>
<gene>
    <name evidence="21" type="ORF">NADFUDRAFT_50159</name>
</gene>
<feature type="domain" description="FYVE-type" evidence="20">
    <location>
        <begin position="18"/>
        <end position="91"/>
    </location>
</feature>
<dbReference type="CDD" id="cd16489">
    <property type="entry name" value="mRING-CH-C4HC2H_ZNRF"/>
    <property type="match status" value="1"/>
</dbReference>
<keyword evidence="7" id="KW-0808">Transferase</keyword>
<dbReference type="InterPro" id="IPR017455">
    <property type="entry name" value="Znf_FYVE-rel"/>
</dbReference>
<evidence type="ECO:0000256" key="5">
    <source>
        <dbReference type="ARBA" id="ARBA00004906"/>
    </source>
</evidence>
<dbReference type="GO" id="GO:0070936">
    <property type="term" value="P:protein K48-linked ubiquitination"/>
    <property type="evidence" value="ECO:0007669"/>
    <property type="project" value="TreeGrafter"/>
</dbReference>
<dbReference type="PANTHER" id="PTHR46661:SF4">
    <property type="entry name" value="RING-TYPE DOMAIN-CONTAINING PROTEIN"/>
    <property type="match status" value="1"/>
</dbReference>
<protein>
    <recommendedName>
        <fullName evidence="6">RING-type E3 ubiquitin transferase</fullName>
        <ecNumber evidence="6">2.3.2.27</ecNumber>
    </recommendedName>
</protein>
<dbReference type="SUPFAM" id="SSF57903">
    <property type="entry name" value="FYVE/PHD zinc finger"/>
    <property type="match status" value="1"/>
</dbReference>
<dbReference type="OrthoDB" id="660555at2759"/>
<dbReference type="SUPFAM" id="SSF57850">
    <property type="entry name" value="RING/U-box"/>
    <property type="match status" value="1"/>
</dbReference>
<keyword evidence="10" id="KW-0967">Endosome</keyword>
<keyword evidence="12" id="KW-0833">Ubl conjugation pathway</keyword>
<dbReference type="InterPro" id="IPR001841">
    <property type="entry name" value="Znf_RING"/>
</dbReference>
<dbReference type="EC" id="2.3.2.27" evidence="6"/>
<evidence type="ECO:0000256" key="11">
    <source>
        <dbReference type="ARBA" id="ARBA00022771"/>
    </source>
</evidence>
<name>A0A1E3PLN5_9ASCO</name>
<dbReference type="AlphaFoldDB" id="A0A1E3PLN5"/>
<evidence type="ECO:0000256" key="6">
    <source>
        <dbReference type="ARBA" id="ARBA00012483"/>
    </source>
</evidence>
<keyword evidence="16" id="KW-0449">Lipoprotein</keyword>
<keyword evidence="14" id="KW-0472">Membrane</keyword>
<evidence type="ECO:0000256" key="15">
    <source>
        <dbReference type="ARBA" id="ARBA00023228"/>
    </source>
</evidence>
<feature type="region of interest" description="Disordered" evidence="18">
    <location>
        <begin position="196"/>
        <end position="231"/>
    </location>
</feature>
<evidence type="ECO:0000259" key="20">
    <source>
        <dbReference type="PROSITE" id="PS50178"/>
    </source>
</evidence>
<dbReference type="GO" id="GO:0061630">
    <property type="term" value="F:ubiquitin protein ligase activity"/>
    <property type="evidence" value="ECO:0007669"/>
    <property type="project" value="UniProtKB-EC"/>
</dbReference>
<dbReference type="PROSITE" id="PS50178">
    <property type="entry name" value="ZF_FYVE"/>
    <property type="match status" value="1"/>
</dbReference>
<reference evidence="21 22" key="1">
    <citation type="journal article" date="2016" name="Proc. Natl. Acad. Sci. U.S.A.">
        <title>Comparative genomics of biotechnologically important yeasts.</title>
        <authorList>
            <person name="Riley R."/>
            <person name="Haridas S."/>
            <person name="Wolfe K.H."/>
            <person name="Lopes M.R."/>
            <person name="Hittinger C.T."/>
            <person name="Goeker M."/>
            <person name="Salamov A.A."/>
            <person name="Wisecaver J.H."/>
            <person name="Long T.M."/>
            <person name="Calvey C.H."/>
            <person name="Aerts A.L."/>
            <person name="Barry K.W."/>
            <person name="Choi C."/>
            <person name="Clum A."/>
            <person name="Coughlan A.Y."/>
            <person name="Deshpande S."/>
            <person name="Douglass A.P."/>
            <person name="Hanson S.J."/>
            <person name="Klenk H.-P."/>
            <person name="LaButti K.M."/>
            <person name="Lapidus A."/>
            <person name="Lindquist E.A."/>
            <person name="Lipzen A.M."/>
            <person name="Meier-Kolthoff J.P."/>
            <person name="Ohm R.A."/>
            <person name="Otillar R.P."/>
            <person name="Pangilinan J.L."/>
            <person name="Peng Y."/>
            <person name="Rokas A."/>
            <person name="Rosa C.A."/>
            <person name="Scheuner C."/>
            <person name="Sibirny A.A."/>
            <person name="Slot J.C."/>
            <person name="Stielow J.B."/>
            <person name="Sun H."/>
            <person name="Kurtzman C.P."/>
            <person name="Blackwell M."/>
            <person name="Grigoriev I.V."/>
            <person name="Jeffries T.W."/>
        </authorList>
    </citation>
    <scope>NUCLEOTIDE SEQUENCE [LARGE SCALE GENOMIC DNA]</scope>
    <source>
        <strain evidence="21 22">DSM 6958</strain>
    </source>
</reference>
<evidence type="ECO:0000256" key="7">
    <source>
        <dbReference type="ARBA" id="ARBA00022679"/>
    </source>
</evidence>
<dbReference type="Proteomes" id="UP000095009">
    <property type="component" value="Unassembled WGS sequence"/>
</dbReference>
<dbReference type="InterPro" id="IPR011011">
    <property type="entry name" value="Znf_FYVE_PHD"/>
</dbReference>
<dbReference type="SMART" id="SM00184">
    <property type="entry name" value="RING"/>
    <property type="match status" value="2"/>
</dbReference>
<feature type="domain" description="RING-type" evidence="19">
    <location>
        <begin position="244"/>
        <end position="287"/>
    </location>
</feature>
<evidence type="ECO:0000256" key="10">
    <source>
        <dbReference type="ARBA" id="ARBA00022753"/>
    </source>
</evidence>
<comment type="subcellular location">
    <subcellularLocation>
        <location evidence="3">Endosome</location>
    </subcellularLocation>
    <subcellularLocation>
        <location evidence="4">Lysosome</location>
    </subcellularLocation>
    <subcellularLocation>
        <location evidence="2">Membrane</location>
        <topology evidence="2">Peripheral membrane protein</topology>
    </subcellularLocation>
</comment>
<dbReference type="STRING" id="857566.A0A1E3PLN5"/>
<evidence type="ECO:0000256" key="14">
    <source>
        <dbReference type="ARBA" id="ARBA00023136"/>
    </source>
</evidence>
<evidence type="ECO:0000256" key="13">
    <source>
        <dbReference type="ARBA" id="ARBA00022833"/>
    </source>
</evidence>
<dbReference type="Pfam" id="PF01363">
    <property type="entry name" value="FYVE"/>
    <property type="match status" value="1"/>
</dbReference>
<proteinExistence type="predicted"/>
<dbReference type="GO" id="GO:0005768">
    <property type="term" value="C:endosome"/>
    <property type="evidence" value="ECO:0007669"/>
    <property type="project" value="UniProtKB-SubCell"/>
</dbReference>
<feature type="compositionally biased region" description="Low complexity" evidence="18">
    <location>
        <begin position="205"/>
        <end position="216"/>
    </location>
</feature>
<accession>A0A1E3PLN5</accession>
<dbReference type="InterPro" id="IPR013083">
    <property type="entry name" value="Znf_RING/FYVE/PHD"/>
</dbReference>
<evidence type="ECO:0000256" key="8">
    <source>
        <dbReference type="ARBA" id="ARBA00022707"/>
    </source>
</evidence>
<dbReference type="Gene3D" id="3.30.40.10">
    <property type="entry name" value="Zinc/RING finger domain, C3HC4 (zinc finger)"/>
    <property type="match status" value="2"/>
</dbReference>
<sequence length="288" mass="31788">MSLTAGASQNELPTWQPDADVRVCNGCHREFNWWWRKHHCRRCGLVMCSNCSSQTTAYTPTTYVVSKPSQVFLASPVVPHRTCDSCMAELAARRGGRGPSGDYSDILSPTSRTWSLASSANNGLRDDTDSVDSASWCPICGRNMSSLSSSDQERHIESCLIEHEFGTEHPLPLNLATPVTAETEHNLHRSRMLVYTIPKPPPAPSSSSKPTPSSPAGEHESKTGSLDNDDSKLMTLTIPSLGECVICFEDFLPGDRVARMECLCIYHESCIKGWFKKKGERICPVHTE</sequence>
<dbReference type="InterPro" id="IPR000306">
    <property type="entry name" value="Znf_FYVE"/>
</dbReference>
<evidence type="ECO:0000259" key="19">
    <source>
        <dbReference type="PROSITE" id="PS50089"/>
    </source>
</evidence>
<evidence type="ECO:0000313" key="22">
    <source>
        <dbReference type="Proteomes" id="UP000095009"/>
    </source>
</evidence>
<evidence type="ECO:0000256" key="18">
    <source>
        <dbReference type="SAM" id="MobiDB-lite"/>
    </source>
</evidence>
<keyword evidence="15" id="KW-0458">Lysosome</keyword>
<evidence type="ECO:0000256" key="2">
    <source>
        <dbReference type="ARBA" id="ARBA00004170"/>
    </source>
</evidence>
<organism evidence="21 22">
    <name type="scientific">Nadsonia fulvescens var. elongata DSM 6958</name>
    <dbReference type="NCBI Taxonomy" id="857566"/>
    <lineage>
        <taxon>Eukaryota</taxon>
        <taxon>Fungi</taxon>
        <taxon>Dikarya</taxon>
        <taxon>Ascomycota</taxon>
        <taxon>Saccharomycotina</taxon>
        <taxon>Dipodascomycetes</taxon>
        <taxon>Dipodascales</taxon>
        <taxon>Dipodascales incertae sedis</taxon>
        <taxon>Nadsonia</taxon>
    </lineage>
</organism>
<evidence type="ECO:0000256" key="9">
    <source>
        <dbReference type="ARBA" id="ARBA00022723"/>
    </source>
</evidence>
<evidence type="ECO:0000313" key="21">
    <source>
        <dbReference type="EMBL" id="ODQ66238.1"/>
    </source>
</evidence>
<keyword evidence="11 17" id="KW-0863">Zinc-finger</keyword>
<keyword evidence="13" id="KW-0862">Zinc</keyword>
<evidence type="ECO:0000256" key="16">
    <source>
        <dbReference type="ARBA" id="ARBA00023288"/>
    </source>
</evidence>
<dbReference type="EMBL" id="KV454408">
    <property type="protein sequence ID" value="ODQ66238.1"/>
    <property type="molecule type" value="Genomic_DNA"/>
</dbReference>
<evidence type="ECO:0000256" key="4">
    <source>
        <dbReference type="ARBA" id="ARBA00004371"/>
    </source>
</evidence>
<keyword evidence="9" id="KW-0479">Metal-binding</keyword>
<evidence type="ECO:0000256" key="1">
    <source>
        <dbReference type="ARBA" id="ARBA00000900"/>
    </source>
</evidence>
<dbReference type="PANTHER" id="PTHR46661">
    <property type="entry name" value="E3 UBIQUITIN-PROTEIN LIGASE ZNRF1-LIKE PROTEIN"/>
    <property type="match status" value="1"/>
</dbReference>
<dbReference type="Pfam" id="PF13639">
    <property type="entry name" value="zf-RING_2"/>
    <property type="match status" value="1"/>
</dbReference>